<evidence type="ECO:0000313" key="3">
    <source>
        <dbReference type="Proteomes" id="UP000325313"/>
    </source>
</evidence>
<feature type="region of interest" description="Disordered" evidence="1">
    <location>
        <begin position="78"/>
        <end position="97"/>
    </location>
</feature>
<feature type="region of interest" description="Disordered" evidence="1">
    <location>
        <begin position="151"/>
        <end position="315"/>
    </location>
</feature>
<dbReference type="Proteomes" id="UP000325313">
    <property type="component" value="Unassembled WGS sequence"/>
</dbReference>
<proteinExistence type="predicted"/>
<feature type="compositionally biased region" description="Basic and acidic residues" evidence="1">
    <location>
        <begin position="328"/>
        <end position="338"/>
    </location>
</feature>
<protein>
    <submittedName>
        <fullName evidence="2">Uncharacterized protein</fullName>
    </submittedName>
</protein>
<feature type="region of interest" description="Disordered" evidence="1">
    <location>
        <begin position="328"/>
        <end position="365"/>
    </location>
</feature>
<feature type="compositionally biased region" description="Basic residues" evidence="1">
    <location>
        <begin position="174"/>
        <end position="192"/>
    </location>
</feature>
<evidence type="ECO:0000313" key="2">
    <source>
        <dbReference type="EMBL" id="KAA1120591.1"/>
    </source>
</evidence>
<accession>A0A5B0R4G8</accession>
<dbReference type="AlphaFoldDB" id="A0A5B0R4G8"/>
<evidence type="ECO:0000256" key="1">
    <source>
        <dbReference type="SAM" id="MobiDB-lite"/>
    </source>
</evidence>
<reference evidence="2 3" key="1">
    <citation type="submission" date="2019-05" db="EMBL/GenBank/DDBJ databases">
        <title>Emergence of the Ug99 lineage of the wheat stem rust pathogen through somatic hybridization.</title>
        <authorList>
            <person name="Li F."/>
            <person name="Upadhyaya N.M."/>
            <person name="Sperschneider J."/>
            <person name="Matny O."/>
            <person name="Nguyen-Phuc H."/>
            <person name="Mago R."/>
            <person name="Raley C."/>
            <person name="Miller M.E."/>
            <person name="Silverstein K.A.T."/>
            <person name="Henningsen E."/>
            <person name="Hirsch C.D."/>
            <person name="Visser B."/>
            <person name="Pretorius Z.A."/>
            <person name="Steffenson B.J."/>
            <person name="Schwessinger B."/>
            <person name="Dodds P.N."/>
            <person name="Figueroa M."/>
        </authorList>
    </citation>
    <scope>NUCLEOTIDE SEQUENCE [LARGE SCALE GENOMIC DNA]</scope>
    <source>
        <strain evidence="2 3">Ug99</strain>
    </source>
</reference>
<feature type="region of interest" description="Disordered" evidence="1">
    <location>
        <begin position="1"/>
        <end position="39"/>
    </location>
</feature>
<name>A0A5B0R4G8_PUCGR</name>
<comment type="caution">
    <text evidence="2">The sequence shown here is derived from an EMBL/GenBank/DDBJ whole genome shotgun (WGS) entry which is preliminary data.</text>
</comment>
<gene>
    <name evidence="2" type="ORF">PGTUg99_002503</name>
</gene>
<organism evidence="2 3">
    <name type="scientific">Puccinia graminis f. sp. tritici</name>
    <dbReference type="NCBI Taxonomy" id="56615"/>
    <lineage>
        <taxon>Eukaryota</taxon>
        <taxon>Fungi</taxon>
        <taxon>Dikarya</taxon>
        <taxon>Basidiomycota</taxon>
        <taxon>Pucciniomycotina</taxon>
        <taxon>Pucciniomycetes</taxon>
        <taxon>Pucciniales</taxon>
        <taxon>Pucciniaceae</taxon>
        <taxon>Puccinia</taxon>
    </lineage>
</organism>
<sequence length="396" mass="40539">MIGGPTQEVMSSSPPSEPREELPMIGGPTQDLTSPVASAPATVRKPVVVVKKTAIGKTSTGKDLFDTIELMKGLKRVEVKQSEGSRTGAGGSEKSGDLADSVLVASDKWTKIQAKRITAPKEQSTITQTKALTFGEKKLAAMKKNLTAVQYRTTPQQGIALDPQLSGDEDGNKGKKGKGKKKKASPAKKKKATAISLPTDVDALEPVGSSAVPVEEKAPAAKKKKAPCLPPVQDAQGPVAGAAVTGKKKASLAKTKKTTGNCPAPVEKAAGSVGQPGGPGGKDIPKKSLAPQPDLPGSADLASKDTAQVGKHAEEPCLATVNERLDVDGGRDTLDRTRTGVAVGESGAPAKTRISKGPPDDVGQSTHLASQLAVPAVPLSQPALGVRVTRDSPGPG</sequence>
<feature type="compositionally biased region" description="Basic residues" evidence="1">
    <location>
        <begin position="246"/>
        <end position="257"/>
    </location>
</feature>
<dbReference type="EMBL" id="VDEP01000242">
    <property type="protein sequence ID" value="KAA1120591.1"/>
    <property type="molecule type" value="Genomic_DNA"/>
</dbReference>